<evidence type="ECO:0000313" key="12">
    <source>
        <dbReference type="Proteomes" id="UP001457282"/>
    </source>
</evidence>
<dbReference type="InterPro" id="IPR041174">
    <property type="entry name" value="KRR1-like_KH1"/>
</dbReference>
<dbReference type="Pfam" id="PF21800">
    <property type="entry name" value="KH_KRR1_2nd"/>
    <property type="match status" value="1"/>
</dbReference>
<feature type="domain" description="KRR1 small subunit processome component second KH" evidence="10">
    <location>
        <begin position="155"/>
        <end position="219"/>
    </location>
</feature>
<evidence type="ECO:0000256" key="5">
    <source>
        <dbReference type="ARBA" id="ARBA00022884"/>
    </source>
</evidence>
<keyword evidence="5" id="KW-0694">RNA-binding</keyword>
<dbReference type="Gene3D" id="3.30.1370.10">
    <property type="entry name" value="K Homology domain, type 1"/>
    <property type="match status" value="2"/>
</dbReference>
<dbReference type="EMBL" id="JBEDUW010000003">
    <property type="protein sequence ID" value="KAK9936766.1"/>
    <property type="molecule type" value="Genomic_DNA"/>
</dbReference>
<keyword evidence="7" id="KW-0687">Ribonucleoprotein</keyword>
<dbReference type="GO" id="GO:0032040">
    <property type="term" value="C:small-subunit processome"/>
    <property type="evidence" value="ECO:0007669"/>
    <property type="project" value="TreeGrafter"/>
</dbReference>
<evidence type="ECO:0000256" key="6">
    <source>
        <dbReference type="ARBA" id="ARBA00023242"/>
    </source>
</evidence>
<evidence type="ECO:0000259" key="9">
    <source>
        <dbReference type="Pfam" id="PF17903"/>
    </source>
</evidence>
<dbReference type="InterPro" id="IPR036612">
    <property type="entry name" value="KH_dom_type_1_sf"/>
</dbReference>
<keyword evidence="4" id="KW-0698">rRNA processing</keyword>
<organism evidence="11 12">
    <name type="scientific">Rubus argutus</name>
    <name type="common">Southern blackberry</name>
    <dbReference type="NCBI Taxonomy" id="59490"/>
    <lineage>
        <taxon>Eukaryota</taxon>
        <taxon>Viridiplantae</taxon>
        <taxon>Streptophyta</taxon>
        <taxon>Embryophyta</taxon>
        <taxon>Tracheophyta</taxon>
        <taxon>Spermatophyta</taxon>
        <taxon>Magnoliopsida</taxon>
        <taxon>eudicotyledons</taxon>
        <taxon>Gunneridae</taxon>
        <taxon>Pentapetalae</taxon>
        <taxon>rosids</taxon>
        <taxon>fabids</taxon>
        <taxon>Rosales</taxon>
        <taxon>Rosaceae</taxon>
        <taxon>Rosoideae</taxon>
        <taxon>Rosoideae incertae sedis</taxon>
        <taxon>Rubus</taxon>
    </lineage>
</organism>
<evidence type="ECO:0000256" key="1">
    <source>
        <dbReference type="ARBA" id="ARBA00004604"/>
    </source>
</evidence>
<accession>A0AAW1XIR6</accession>
<keyword evidence="6" id="KW-0539">Nucleus</keyword>
<dbReference type="GO" id="GO:0006364">
    <property type="term" value="P:rRNA processing"/>
    <property type="evidence" value="ECO:0007669"/>
    <property type="project" value="UniProtKB-KW"/>
</dbReference>
<evidence type="ECO:0000256" key="4">
    <source>
        <dbReference type="ARBA" id="ARBA00022552"/>
    </source>
</evidence>
<comment type="caution">
    <text evidence="11">The sequence shown here is derived from an EMBL/GenBank/DDBJ whole genome shotgun (WGS) entry which is preliminary data.</text>
</comment>
<dbReference type="PANTHER" id="PTHR12581">
    <property type="entry name" value="HIV-1 REV BINDING PROTEIN 2, 3"/>
    <property type="match status" value="1"/>
</dbReference>
<protein>
    <recommendedName>
        <fullName evidence="8">KRR-R motif-containing protein 1</fullName>
    </recommendedName>
</protein>
<dbReference type="Proteomes" id="UP001457282">
    <property type="component" value="Unassembled WGS sequence"/>
</dbReference>
<evidence type="ECO:0000256" key="7">
    <source>
        <dbReference type="ARBA" id="ARBA00023274"/>
    </source>
</evidence>
<evidence type="ECO:0000256" key="8">
    <source>
        <dbReference type="ARBA" id="ARBA00032993"/>
    </source>
</evidence>
<comment type="similarity">
    <text evidence="2">Belongs to the KRR1 family.</text>
</comment>
<dbReference type="GO" id="GO:0003723">
    <property type="term" value="F:RNA binding"/>
    <property type="evidence" value="ECO:0007669"/>
    <property type="project" value="UniProtKB-KW"/>
</dbReference>
<gene>
    <name evidence="11" type="ORF">M0R45_013592</name>
</gene>
<name>A0AAW1XIR6_RUBAR</name>
<dbReference type="InterPro" id="IPR048548">
    <property type="entry name" value="KRR1-like_KH2"/>
</dbReference>
<evidence type="ECO:0000313" key="11">
    <source>
        <dbReference type="EMBL" id="KAK9936766.1"/>
    </source>
</evidence>
<evidence type="ECO:0000259" key="10">
    <source>
        <dbReference type="Pfam" id="PF21800"/>
    </source>
</evidence>
<reference evidence="11 12" key="1">
    <citation type="journal article" date="2023" name="G3 (Bethesda)">
        <title>A chromosome-length genome assembly and annotation of blackberry (Rubus argutus, cv. 'Hillquist').</title>
        <authorList>
            <person name="Bruna T."/>
            <person name="Aryal R."/>
            <person name="Dudchenko O."/>
            <person name="Sargent D.J."/>
            <person name="Mead D."/>
            <person name="Buti M."/>
            <person name="Cavallini A."/>
            <person name="Hytonen T."/>
            <person name="Andres J."/>
            <person name="Pham M."/>
            <person name="Weisz D."/>
            <person name="Mascagni F."/>
            <person name="Usai G."/>
            <person name="Natali L."/>
            <person name="Bassil N."/>
            <person name="Fernandez G.E."/>
            <person name="Lomsadze A."/>
            <person name="Armour M."/>
            <person name="Olukolu B."/>
            <person name="Poorten T."/>
            <person name="Britton C."/>
            <person name="Davik J."/>
            <person name="Ashrafi H."/>
            <person name="Aiden E.L."/>
            <person name="Borodovsky M."/>
            <person name="Worthington M."/>
        </authorList>
    </citation>
    <scope>NUCLEOTIDE SEQUENCE [LARGE SCALE GENOMIC DNA]</scope>
    <source>
        <strain evidence="11">PI 553951</strain>
    </source>
</reference>
<comment type="subcellular location">
    <subcellularLocation>
        <location evidence="1">Nucleus</location>
        <location evidence="1">Nucleolus</location>
    </subcellularLocation>
</comment>
<keyword evidence="12" id="KW-1185">Reference proteome</keyword>
<evidence type="ECO:0000256" key="3">
    <source>
        <dbReference type="ARBA" id="ARBA00022517"/>
    </source>
</evidence>
<feature type="domain" description="KRR1 small subunit processome component first KH" evidence="9">
    <location>
        <begin position="49"/>
        <end position="115"/>
    </location>
</feature>
<dbReference type="InterPro" id="IPR024166">
    <property type="entry name" value="rRNA_assembly_KRR1"/>
</dbReference>
<sequence length="231" mass="25622">MANSQNGGAVQYGNLEPLADYPDARVLLVEEALPLIKKMPLKSSLTPNKLQKTWPIVESSLREYGVLCTLDLVEGNMTVSKTKGTQDEDIIFKAVDVLQLLSRSVPADWAIRILDCSSQYEIIKIGYQEGGFLRYIWDQTNCSIAVLLLRPFFDEQFLARRKLVISVLQGLLDLTGCGIFLKGNTIAVLGSLQGIKMITRIVGDCIAHDVPPAPRVRRLKKEDATEEGSED</sequence>
<dbReference type="Pfam" id="PF17903">
    <property type="entry name" value="KH_KRR1_1st"/>
    <property type="match status" value="1"/>
</dbReference>
<dbReference type="PANTHER" id="PTHR12581:SF0">
    <property type="entry name" value="KRR1 SMALL SUBUNIT PROCESSOME COMPONENT HOMOLOG"/>
    <property type="match status" value="1"/>
</dbReference>
<dbReference type="AlphaFoldDB" id="A0AAW1XIR6"/>
<keyword evidence="3" id="KW-0690">Ribosome biogenesis</keyword>
<proteinExistence type="inferred from homology"/>
<evidence type="ECO:0000256" key="2">
    <source>
        <dbReference type="ARBA" id="ARBA00009344"/>
    </source>
</evidence>